<feature type="domain" description="SPOR" evidence="2">
    <location>
        <begin position="919"/>
        <end position="1002"/>
    </location>
</feature>
<feature type="compositionally biased region" description="Low complexity" evidence="1">
    <location>
        <begin position="560"/>
        <end position="570"/>
    </location>
</feature>
<reference evidence="3 4" key="1">
    <citation type="submission" date="2017-10" db="EMBL/GenBank/DDBJ databases">
        <title>Analysis of the genome sequences of Rhizobium populations associated to common bean (phaseolus vulgaris).</title>
        <authorList>
            <person name="Bustos P."/>
            <person name="Santamaria R.I."/>
            <person name="Miranda-Sanchez F."/>
            <person name="Perez-Carrascal O."/>
            <person name="Juarez S."/>
            <person name="Lozano L."/>
            <person name="Martinez-Flores I."/>
            <person name="Vinuesa P."/>
            <person name="Martinez-Romero E."/>
            <person name="Cevallos M.A."/>
            <person name="Romero D."/>
            <person name="Davila G."/>
            <person name="Gonzalez V."/>
        </authorList>
    </citation>
    <scope>NUCLEOTIDE SEQUENCE [LARGE SCALE GENOMIC DNA]</scope>
    <source>
        <strain evidence="3 4">NXT3</strain>
    </source>
</reference>
<evidence type="ECO:0000313" key="4">
    <source>
        <dbReference type="Proteomes" id="UP000239340"/>
    </source>
</evidence>
<dbReference type="EMBL" id="CP024307">
    <property type="protein sequence ID" value="AUX76171.1"/>
    <property type="molecule type" value="Genomic_DNA"/>
</dbReference>
<dbReference type="Proteomes" id="UP000239340">
    <property type="component" value="Chromosome"/>
</dbReference>
<accession>A0A2L0H3V7</accession>
<feature type="compositionally biased region" description="Basic and acidic residues" evidence="1">
    <location>
        <begin position="592"/>
        <end position="611"/>
    </location>
</feature>
<dbReference type="Gene3D" id="3.30.70.1070">
    <property type="entry name" value="Sporulation related repeat"/>
    <property type="match status" value="1"/>
</dbReference>
<feature type="region of interest" description="Disordered" evidence="1">
    <location>
        <begin position="703"/>
        <end position="826"/>
    </location>
</feature>
<dbReference type="InterPro" id="IPR007730">
    <property type="entry name" value="SPOR-like_dom"/>
</dbReference>
<evidence type="ECO:0000256" key="1">
    <source>
        <dbReference type="SAM" id="MobiDB-lite"/>
    </source>
</evidence>
<dbReference type="Pfam" id="PF05036">
    <property type="entry name" value="SPOR"/>
    <property type="match status" value="1"/>
</dbReference>
<protein>
    <submittedName>
        <fullName evidence="3">Sporulation related domain-containing protein</fullName>
    </submittedName>
</protein>
<evidence type="ECO:0000313" key="3">
    <source>
        <dbReference type="EMBL" id="AUX76171.1"/>
    </source>
</evidence>
<feature type="region of interest" description="Disordered" evidence="1">
    <location>
        <begin position="549"/>
        <end position="579"/>
    </location>
</feature>
<dbReference type="PROSITE" id="PS51724">
    <property type="entry name" value="SPOR"/>
    <property type="match status" value="1"/>
</dbReference>
<dbReference type="RefSeq" id="WP_104839074.1">
    <property type="nucleotide sequence ID" value="NZ_CP024307.1"/>
</dbReference>
<feature type="compositionally biased region" description="Low complexity" evidence="1">
    <location>
        <begin position="803"/>
        <end position="826"/>
    </location>
</feature>
<feature type="region of interest" description="Disordered" evidence="1">
    <location>
        <begin position="73"/>
        <end position="144"/>
    </location>
</feature>
<feature type="compositionally biased region" description="Low complexity" evidence="1">
    <location>
        <begin position="881"/>
        <end position="909"/>
    </location>
</feature>
<name>A0A2L0H3V7_RHIFR</name>
<feature type="region of interest" description="Disordered" evidence="1">
    <location>
        <begin position="876"/>
        <end position="909"/>
    </location>
</feature>
<sequence>MADKQFARSGPAEFDKLADDDPLSELARIVGYDARPAVQQLQELQRHQETIRRDPAFDLEDELLRAFDSYDAPRAAPVHPDSGLVEHPAATAAGSPEPVLESREPESQAPLMEPSAPAVERAAELSGEPVAFSPEEDQVPSDREADVFVTQDVDSAVDLERELELSLGYEDLSAEAAPVGDGMQPVQQPETPDLPVFEDWQEPLASRLAAAGKAAERAHIAEPVYLYMAEPEQPQEAAVTEAVAAHVSPALPPEPAAPEPVDRLLADVERFPIIPIVPAAAVAAASVAAQPAPAVSAPVAKKNTYPFTPMFSRATPVASAAGASQQRAYATPMPAPAAVQAPAPAVAPEAPAVREAEFAQNVAPQAESEPSFDLDDFELELADIALDMDLLKDDAPKAAAEAPPAVGHPALVEPEAQPFLQALAPVNAPKAVAEAPPVAGHPALVEPAAQPFLQALAPVSAPELRREQAPVSAVDQAPGVAEAVETSSESPLPFDPAMIGEMESGVAPIADLDVPQLPSLEAEEKPVSYPGDFDLDIDAEMAQLFNTPAPAAKSGRSSQADAAPAARAGSAGNGGAPLASLDDFEEFEKAMEEDFQRSMSERRSAAQDAERLAAMPRAESEDFAEQGYGRRSQRTMLLAASVAGVIILGGAAVYAWMGGSSAVLSGDGPRIILADKDPVKIVPEQKGGKTVPNQDKAVYDRVAGDQGTAPRQEALVSSTEEPMDVVQRTLTPESLPLEGSENGDALPGVSPPEEEEVARLTPDASADNAAAEEEAAPAVAPRKVRTMIVKPDGTLVPRDEPTESASAATAAAQPIPADASAEAGASGTEGKAAVAVAAAELRTAEEPAAPAGKVALAAPSEPAGNEVAPVRSVKTTAVGSEPTPSAKPAAEAPAAAAPEAKPATETAAAQPAAPLATASVPAGSYVVQIASLPSEAEAQKSYNNLSAKFASVIGGRGVDIRKAEIAGKGTYYRVRIPAGSREEANALCSRYKSAGGSCLVTK</sequence>
<proteinExistence type="predicted"/>
<evidence type="ECO:0000259" key="2">
    <source>
        <dbReference type="PROSITE" id="PS51724"/>
    </source>
</evidence>
<organism evidence="3 4">
    <name type="scientific">Rhizobium fredii</name>
    <name type="common">Sinorhizobium fredii</name>
    <dbReference type="NCBI Taxonomy" id="380"/>
    <lineage>
        <taxon>Bacteria</taxon>
        <taxon>Pseudomonadati</taxon>
        <taxon>Pseudomonadota</taxon>
        <taxon>Alphaproteobacteria</taxon>
        <taxon>Hyphomicrobiales</taxon>
        <taxon>Rhizobiaceae</taxon>
        <taxon>Sinorhizobium/Ensifer group</taxon>
        <taxon>Sinorhizobium</taxon>
    </lineage>
</organism>
<dbReference type="AlphaFoldDB" id="A0A2L0H3V7"/>
<dbReference type="SUPFAM" id="SSF110997">
    <property type="entry name" value="Sporulation related repeat"/>
    <property type="match status" value="1"/>
</dbReference>
<dbReference type="GO" id="GO:0042834">
    <property type="term" value="F:peptidoglycan binding"/>
    <property type="evidence" value="ECO:0007669"/>
    <property type="project" value="InterPro"/>
</dbReference>
<dbReference type="InterPro" id="IPR036680">
    <property type="entry name" value="SPOR-like_sf"/>
</dbReference>
<feature type="region of interest" description="Disordered" evidence="1">
    <location>
        <begin position="592"/>
        <end position="627"/>
    </location>
</feature>
<gene>
    <name evidence="3" type="ORF">NXT3_CH01590</name>
</gene>